<dbReference type="AlphaFoldDB" id="E2C243"/>
<dbReference type="EMBL" id="GL452067">
    <property type="protein sequence ID" value="EFN77994.1"/>
    <property type="molecule type" value="Genomic_DNA"/>
</dbReference>
<evidence type="ECO:0000313" key="2">
    <source>
        <dbReference type="Proteomes" id="UP000008237"/>
    </source>
</evidence>
<accession>E2C243</accession>
<dbReference type="InParanoid" id="E2C243"/>
<protein>
    <submittedName>
        <fullName evidence="1">Uncharacterized protein</fullName>
    </submittedName>
</protein>
<evidence type="ECO:0000313" key="1">
    <source>
        <dbReference type="EMBL" id="EFN77994.1"/>
    </source>
</evidence>
<gene>
    <name evidence="1" type="ORF">EAI_13928</name>
</gene>
<name>E2C243_HARSA</name>
<dbReference type="OrthoDB" id="270417at2759"/>
<organism evidence="2">
    <name type="scientific">Harpegnathos saltator</name>
    <name type="common">Jerdon's jumping ant</name>
    <dbReference type="NCBI Taxonomy" id="610380"/>
    <lineage>
        <taxon>Eukaryota</taxon>
        <taxon>Metazoa</taxon>
        <taxon>Ecdysozoa</taxon>
        <taxon>Arthropoda</taxon>
        <taxon>Hexapoda</taxon>
        <taxon>Insecta</taxon>
        <taxon>Pterygota</taxon>
        <taxon>Neoptera</taxon>
        <taxon>Endopterygota</taxon>
        <taxon>Hymenoptera</taxon>
        <taxon>Apocrita</taxon>
        <taxon>Aculeata</taxon>
        <taxon>Formicoidea</taxon>
        <taxon>Formicidae</taxon>
        <taxon>Ponerinae</taxon>
        <taxon>Ponerini</taxon>
        <taxon>Harpegnathos</taxon>
    </lineage>
</organism>
<reference evidence="1 2" key="1">
    <citation type="journal article" date="2010" name="Science">
        <title>Genomic comparison of the ants Camponotus floridanus and Harpegnathos saltator.</title>
        <authorList>
            <person name="Bonasio R."/>
            <person name="Zhang G."/>
            <person name="Ye C."/>
            <person name="Mutti N.S."/>
            <person name="Fang X."/>
            <person name="Qin N."/>
            <person name="Donahue G."/>
            <person name="Yang P."/>
            <person name="Li Q."/>
            <person name="Li C."/>
            <person name="Zhang P."/>
            <person name="Huang Z."/>
            <person name="Berger S.L."/>
            <person name="Reinberg D."/>
            <person name="Wang J."/>
            <person name="Liebig J."/>
        </authorList>
    </citation>
    <scope>NUCLEOTIDE SEQUENCE [LARGE SCALE GENOMIC DNA]</scope>
    <source>
        <strain evidence="1 2">R22 G/1</strain>
    </source>
</reference>
<proteinExistence type="predicted"/>
<keyword evidence="2" id="KW-1185">Reference proteome</keyword>
<sequence length="83" mass="9554">MFDTSGMSNKVLSDIGDIERNMLVQCINAQIWRKRNIFKTLQCSMIFSAARPVGYIETKTIVWVGNRSCEMKRRAILLIDLLT</sequence>
<dbReference type="Proteomes" id="UP000008237">
    <property type="component" value="Unassembled WGS sequence"/>
</dbReference>